<feature type="compositionally biased region" description="Acidic residues" evidence="1">
    <location>
        <begin position="19"/>
        <end position="45"/>
    </location>
</feature>
<feature type="non-terminal residue" evidence="2">
    <location>
        <position position="95"/>
    </location>
</feature>
<organism evidence="2 3">
    <name type="scientific">Caligus rogercresseyi</name>
    <name type="common">Sea louse</name>
    <dbReference type="NCBI Taxonomy" id="217165"/>
    <lineage>
        <taxon>Eukaryota</taxon>
        <taxon>Metazoa</taxon>
        <taxon>Ecdysozoa</taxon>
        <taxon>Arthropoda</taxon>
        <taxon>Crustacea</taxon>
        <taxon>Multicrustacea</taxon>
        <taxon>Hexanauplia</taxon>
        <taxon>Copepoda</taxon>
        <taxon>Siphonostomatoida</taxon>
        <taxon>Caligidae</taxon>
        <taxon>Caligus</taxon>
    </lineage>
</organism>
<evidence type="ECO:0000256" key="1">
    <source>
        <dbReference type="SAM" id="MobiDB-lite"/>
    </source>
</evidence>
<gene>
    <name evidence="2" type="ORF">FKW44_003110</name>
</gene>
<reference evidence="3" key="1">
    <citation type="submission" date="2021-01" db="EMBL/GenBank/DDBJ databases">
        <title>Caligus Genome Assembly.</title>
        <authorList>
            <person name="Gallardo-Escarate C."/>
        </authorList>
    </citation>
    <scope>NUCLEOTIDE SEQUENCE [LARGE SCALE GENOMIC DNA]</scope>
</reference>
<feature type="region of interest" description="Disordered" evidence="1">
    <location>
        <begin position="1"/>
        <end position="52"/>
    </location>
</feature>
<dbReference type="EMBL" id="CP045891">
    <property type="protein sequence ID" value="QQP57946.1"/>
    <property type="molecule type" value="Genomic_DNA"/>
</dbReference>
<dbReference type="Proteomes" id="UP000595437">
    <property type="component" value="Chromosome 2"/>
</dbReference>
<evidence type="ECO:0000313" key="3">
    <source>
        <dbReference type="Proteomes" id="UP000595437"/>
    </source>
</evidence>
<sequence length="95" mass="10891">MERHIKNQHQKGEGKMTEDGDFEGEEEEEEVNVIDEFDDDEEEEDNCPKSNSIVQVSPFLPYCEEKFNWISTLKEHLASSTCNNGGPFKARLALP</sequence>
<keyword evidence="3" id="KW-1185">Reference proteome</keyword>
<evidence type="ECO:0000313" key="2">
    <source>
        <dbReference type="EMBL" id="QQP57946.1"/>
    </source>
</evidence>
<proteinExistence type="predicted"/>
<protein>
    <submittedName>
        <fullName evidence="2">Pebbled</fullName>
    </submittedName>
</protein>
<accession>A0A7T8KL49</accession>
<dbReference type="AlphaFoldDB" id="A0A7T8KL49"/>
<name>A0A7T8KL49_CALRO</name>
<feature type="compositionally biased region" description="Basic and acidic residues" evidence="1">
    <location>
        <begin position="1"/>
        <end position="18"/>
    </location>
</feature>